<dbReference type="RefSeq" id="WP_009454937.1">
    <property type="nucleotide sequence ID" value="NZ_AGIZ01000002.1"/>
</dbReference>
<sequence>MGRVGKCVDEAECSGLFSQHKERAVRSGDLAEATLALPLIAGYAYGKGNWKSCSGRQLAKLSNQSQPSSVSV</sequence>
<dbReference type="Proteomes" id="UP000004344">
    <property type="component" value="Unassembled WGS sequence"/>
</dbReference>
<comment type="caution">
    <text evidence="1">The sequence shown here is derived from an EMBL/GenBank/DDBJ whole genome shotgun (WGS) entry which is preliminary data.</text>
</comment>
<protein>
    <submittedName>
        <fullName evidence="1">Deoxyhypusine synthase-like protein</fullName>
    </submittedName>
</protein>
<evidence type="ECO:0000313" key="2">
    <source>
        <dbReference type="Proteomes" id="UP000004344"/>
    </source>
</evidence>
<keyword evidence="2" id="KW-1185">Reference proteome</keyword>
<gene>
    <name evidence="1" type="ORF">FJSC11DRAFT_0771</name>
</gene>
<reference evidence="1 2" key="1">
    <citation type="submission" date="2011-09" db="EMBL/GenBank/DDBJ databases">
        <title>The draft genome of Fischerella sp. JSC-11.</title>
        <authorList>
            <consortium name="US DOE Joint Genome Institute (JGI-PGF)"/>
            <person name="Lucas S."/>
            <person name="Han J."/>
            <person name="Lapidus A."/>
            <person name="Cheng J.-F."/>
            <person name="Goodwin L."/>
            <person name="Pitluck S."/>
            <person name="Peters L."/>
            <person name="Land M.L."/>
            <person name="Hauser L."/>
            <person name="Sarkisova S."/>
            <person name="Bryant D.A."/>
            <person name="Brown I."/>
            <person name="Woyke T.J."/>
        </authorList>
    </citation>
    <scope>NUCLEOTIDE SEQUENCE [LARGE SCALE GENOMIC DNA]</scope>
    <source>
        <strain evidence="1 2">JSC-11</strain>
    </source>
</reference>
<proteinExistence type="predicted"/>
<dbReference type="AlphaFoldDB" id="G6FPJ1"/>
<organism evidence="1 2">
    <name type="scientific">Fischerella thermalis JSC-11</name>
    <dbReference type="NCBI Taxonomy" id="741277"/>
    <lineage>
        <taxon>Bacteria</taxon>
        <taxon>Bacillati</taxon>
        <taxon>Cyanobacteriota</taxon>
        <taxon>Cyanophyceae</taxon>
        <taxon>Nostocales</taxon>
        <taxon>Hapalosiphonaceae</taxon>
        <taxon>Fischerella</taxon>
    </lineage>
</organism>
<accession>G6FPJ1</accession>
<name>G6FPJ1_9CYAN</name>
<dbReference type="GeneID" id="35796600"/>
<dbReference type="EMBL" id="AGIZ01000002">
    <property type="protein sequence ID" value="EHC18791.1"/>
    <property type="molecule type" value="Genomic_DNA"/>
</dbReference>
<evidence type="ECO:0000313" key="1">
    <source>
        <dbReference type="EMBL" id="EHC18791.1"/>
    </source>
</evidence>
<dbReference type="PATRIC" id="fig|741277.3.peg.908"/>